<dbReference type="PANTHER" id="PTHR21136:SF214">
    <property type="entry name" value="VESICLE-ASSOCIATED MEMBRANE PROTEIN 714"/>
    <property type="match status" value="1"/>
</dbReference>
<keyword evidence="5 9" id="KW-1133">Transmembrane helix</keyword>
<dbReference type="GO" id="GO:0005737">
    <property type="term" value="C:cytoplasm"/>
    <property type="evidence" value="ECO:0007669"/>
    <property type="project" value="UniProtKB-ARBA"/>
</dbReference>
<dbReference type="InterPro" id="IPR010908">
    <property type="entry name" value="Longin_dom"/>
</dbReference>
<evidence type="ECO:0000256" key="1">
    <source>
        <dbReference type="ARBA" id="ARBA00008025"/>
    </source>
</evidence>
<sequence>MARNEMRSYVYNRHIFHYSIEDGMVYMCMADEDMSRRIPFAFLADIKNRWKATYGSRGRSAMAYGMNDEFSRVLSKQMDYYSHNPEADRINQVKGGLEDVKSIMVSNIEKVLERGERIELLVDKTDALSSSALNFKNKSRTLKRHMWWKNAKLTIIIAVVVILIFYFILAAACGGLDLKPKCVHDKKKK</sequence>
<evidence type="ECO:0000313" key="13">
    <source>
        <dbReference type="Proteomes" id="UP000054408"/>
    </source>
</evidence>
<dbReference type="InterPro" id="IPR011012">
    <property type="entry name" value="Longin-like_dom_sf"/>
</dbReference>
<name>A0A0L0DK93_THETB</name>
<dbReference type="GO" id="GO:0016020">
    <property type="term" value="C:membrane"/>
    <property type="evidence" value="ECO:0007669"/>
    <property type="project" value="InterPro"/>
</dbReference>
<keyword evidence="8" id="KW-0175">Coiled coil</keyword>
<dbReference type="eggNOG" id="KOG0859">
    <property type="taxonomic scope" value="Eukaryota"/>
</dbReference>
<evidence type="ECO:0000256" key="6">
    <source>
        <dbReference type="ARBA" id="ARBA00023136"/>
    </source>
</evidence>
<dbReference type="SUPFAM" id="SSF58038">
    <property type="entry name" value="SNARE fusion complex"/>
    <property type="match status" value="1"/>
</dbReference>
<keyword evidence="2" id="KW-0813">Transport</keyword>
<dbReference type="PROSITE" id="PS50859">
    <property type="entry name" value="LONGIN"/>
    <property type="match status" value="1"/>
</dbReference>
<evidence type="ECO:0000256" key="4">
    <source>
        <dbReference type="ARBA" id="ARBA00022927"/>
    </source>
</evidence>
<accession>A0A0L0DK93</accession>
<dbReference type="FunFam" id="1.20.5.110:FF:000004">
    <property type="entry name" value="Vesicle-associated membrane protein 7"/>
    <property type="match status" value="1"/>
</dbReference>
<evidence type="ECO:0000256" key="8">
    <source>
        <dbReference type="PROSITE-ProRule" id="PRU00290"/>
    </source>
</evidence>
<dbReference type="InterPro" id="IPR042855">
    <property type="entry name" value="V_SNARE_CC"/>
</dbReference>
<organism evidence="12 13">
    <name type="scientific">Thecamonas trahens ATCC 50062</name>
    <dbReference type="NCBI Taxonomy" id="461836"/>
    <lineage>
        <taxon>Eukaryota</taxon>
        <taxon>Apusozoa</taxon>
        <taxon>Apusomonadida</taxon>
        <taxon>Apusomonadidae</taxon>
        <taxon>Thecamonas</taxon>
    </lineage>
</organism>
<dbReference type="GO" id="GO:0016192">
    <property type="term" value="P:vesicle-mediated transport"/>
    <property type="evidence" value="ECO:0007669"/>
    <property type="project" value="InterPro"/>
</dbReference>
<dbReference type="PROSITE" id="PS50892">
    <property type="entry name" value="V_SNARE"/>
    <property type="match status" value="1"/>
</dbReference>
<gene>
    <name evidence="12" type="ORF">AMSG_08971</name>
</gene>
<feature type="transmembrane region" description="Helical" evidence="9">
    <location>
        <begin position="153"/>
        <end position="172"/>
    </location>
</feature>
<dbReference type="RefSeq" id="XP_013754934.1">
    <property type="nucleotide sequence ID" value="XM_013899480.1"/>
</dbReference>
<dbReference type="GO" id="GO:0012505">
    <property type="term" value="C:endomembrane system"/>
    <property type="evidence" value="ECO:0007669"/>
    <property type="project" value="UniProtKB-SubCell"/>
</dbReference>
<comment type="similarity">
    <text evidence="1">Belongs to the synaptobrevin family.</text>
</comment>
<evidence type="ECO:0000256" key="9">
    <source>
        <dbReference type="SAM" id="Phobius"/>
    </source>
</evidence>
<evidence type="ECO:0000259" key="10">
    <source>
        <dbReference type="PROSITE" id="PS50859"/>
    </source>
</evidence>
<dbReference type="STRING" id="461836.A0A0L0DK93"/>
<dbReference type="PROSITE" id="PS00417">
    <property type="entry name" value="SYNAPTOBREVIN"/>
    <property type="match status" value="1"/>
</dbReference>
<keyword evidence="6 9" id="KW-0472">Membrane</keyword>
<feature type="domain" description="Longin" evidence="10">
    <location>
        <begin position="1"/>
        <end position="74"/>
    </location>
</feature>
<dbReference type="SMART" id="SM01270">
    <property type="entry name" value="Longin"/>
    <property type="match status" value="1"/>
</dbReference>
<evidence type="ECO:0000259" key="11">
    <source>
        <dbReference type="PROSITE" id="PS50892"/>
    </source>
</evidence>
<keyword evidence="3 9" id="KW-0812">Transmembrane</keyword>
<dbReference type="Pfam" id="PF00957">
    <property type="entry name" value="Synaptobrevin"/>
    <property type="match status" value="1"/>
</dbReference>
<keyword evidence="13" id="KW-1185">Reference proteome</keyword>
<dbReference type="Gene3D" id="3.30.450.50">
    <property type="entry name" value="Longin domain"/>
    <property type="match status" value="1"/>
</dbReference>
<dbReference type="PANTHER" id="PTHR21136">
    <property type="entry name" value="SNARE PROTEINS"/>
    <property type="match status" value="1"/>
</dbReference>
<dbReference type="InterPro" id="IPR051097">
    <property type="entry name" value="Synaptobrevin-like_transport"/>
</dbReference>
<evidence type="ECO:0000256" key="7">
    <source>
        <dbReference type="ARBA" id="ARBA00046280"/>
    </source>
</evidence>
<evidence type="ECO:0000313" key="12">
    <source>
        <dbReference type="EMBL" id="KNC52829.1"/>
    </source>
</evidence>
<dbReference type="InterPro" id="IPR001388">
    <property type="entry name" value="Synaptobrevin-like"/>
</dbReference>
<feature type="domain" description="V-SNARE coiled-coil homology" evidence="11">
    <location>
        <begin position="89"/>
        <end position="149"/>
    </location>
</feature>
<dbReference type="OrthoDB" id="248747at2759"/>
<dbReference type="EMBL" id="GL349476">
    <property type="protein sequence ID" value="KNC52829.1"/>
    <property type="molecule type" value="Genomic_DNA"/>
</dbReference>
<dbReference type="Gene3D" id="1.20.5.110">
    <property type="match status" value="1"/>
</dbReference>
<evidence type="ECO:0000256" key="3">
    <source>
        <dbReference type="ARBA" id="ARBA00022692"/>
    </source>
</evidence>
<dbReference type="PRINTS" id="PR00219">
    <property type="entry name" value="SYNAPTOBREVN"/>
</dbReference>
<reference evidence="12 13" key="1">
    <citation type="submission" date="2010-05" db="EMBL/GenBank/DDBJ databases">
        <title>The Genome Sequence of Thecamonas trahens ATCC 50062.</title>
        <authorList>
            <consortium name="The Broad Institute Genome Sequencing Platform"/>
            <person name="Russ C."/>
            <person name="Cuomo C."/>
            <person name="Shea T."/>
            <person name="Young S.K."/>
            <person name="Zeng Q."/>
            <person name="Koehrsen M."/>
            <person name="Haas B."/>
            <person name="Borodovsky M."/>
            <person name="Guigo R."/>
            <person name="Alvarado L."/>
            <person name="Berlin A."/>
            <person name="Bochicchio J."/>
            <person name="Borenstein D."/>
            <person name="Chapman S."/>
            <person name="Chen Z."/>
            <person name="Freedman E."/>
            <person name="Gellesch M."/>
            <person name="Goldberg J."/>
            <person name="Griggs A."/>
            <person name="Gujja S."/>
            <person name="Heilman E."/>
            <person name="Heiman D."/>
            <person name="Hepburn T."/>
            <person name="Howarth C."/>
            <person name="Jen D."/>
            <person name="Larson L."/>
            <person name="Mehta T."/>
            <person name="Park D."/>
            <person name="Pearson M."/>
            <person name="Roberts A."/>
            <person name="Saif S."/>
            <person name="Shenoy N."/>
            <person name="Sisk P."/>
            <person name="Stolte C."/>
            <person name="Sykes S."/>
            <person name="Thomson T."/>
            <person name="Walk T."/>
            <person name="White J."/>
            <person name="Yandava C."/>
            <person name="Burger G."/>
            <person name="Gray M.W."/>
            <person name="Holland P.W.H."/>
            <person name="King N."/>
            <person name="Lang F.B.F."/>
            <person name="Roger A.J."/>
            <person name="Ruiz-Trillo I."/>
            <person name="Lander E."/>
            <person name="Nusbaum C."/>
        </authorList>
    </citation>
    <scope>NUCLEOTIDE SEQUENCE [LARGE SCALE GENOMIC DNA]</scope>
    <source>
        <strain evidence="12 13">ATCC 50062</strain>
    </source>
</reference>
<dbReference type="AlphaFoldDB" id="A0A0L0DK93"/>
<dbReference type="GO" id="GO:0015031">
    <property type="term" value="P:protein transport"/>
    <property type="evidence" value="ECO:0007669"/>
    <property type="project" value="UniProtKB-KW"/>
</dbReference>
<dbReference type="CDD" id="cd14824">
    <property type="entry name" value="Longin"/>
    <property type="match status" value="1"/>
</dbReference>
<dbReference type="OMA" id="RLNFFMW"/>
<evidence type="ECO:0000256" key="5">
    <source>
        <dbReference type="ARBA" id="ARBA00022989"/>
    </source>
</evidence>
<comment type="subcellular location">
    <subcellularLocation>
        <location evidence="7">Endomembrane system</location>
        <topology evidence="7">Single-pass type IV membrane protein</topology>
    </subcellularLocation>
</comment>
<dbReference type="Pfam" id="PF13774">
    <property type="entry name" value="Longin"/>
    <property type="match status" value="1"/>
</dbReference>
<evidence type="ECO:0000256" key="2">
    <source>
        <dbReference type="ARBA" id="ARBA00022448"/>
    </source>
</evidence>
<dbReference type="GeneID" id="25567542"/>
<dbReference type="Proteomes" id="UP000054408">
    <property type="component" value="Unassembled WGS sequence"/>
</dbReference>
<dbReference type="SUPFAM" id="SSF64356">
    <property type="entry name" value="SNARE-like"/>
    <property type="match status" value="1"/>
</dbReference>
<protein>
    <submittedName>
        <fullName evidence="12">Vesicle-associated membrane protein 713</fullName>
    </submittedName>
</protein>
<keyword evidence="4" id="KW-0653">Protein transport</keyword>
<proteinExistence type="inferred from homology"/>